<dbReference type="RefSeq" id="WP_407990989.1">
    <property type="nucleotide sequence ID" value="NZ_AP035881.2"/>
</dbReference>
<evidence type="ECO:0000313" key="6">
    <source>
        <dbReference type="EMBL" id="BFP48811.1"/>
    </source>
</evidence>
<evidence type="ECO:0000256" key="1">
    <source>
        <dbReference type="ARBA" id="ARBA00010945"/>
    </source>
</evidence>
<dbReference type="GO" id="GO:0006281">
    <property type="term" value="P:DNA repair"/>
    <property type="evidence" value="ECO:0007669"/>
    <property type="project" value="InterPro"/>
</dbReference>
<dbReference type="PANTHER" id="PTHR35369:SF2">
    <property type="entry name" value="BLR3025 PROTEIN"/>
    <property type="match status" value="1"/>
</dbReference>
<dbReference type="EMBL" id="AP035881">
    <property type="protein sequence ID" value="BFP48811.1"/>
    <property type="molecule type" value="Genomic_DNA"/>
</dbReference>
<keyword evidence="2" id="KW-0227">DNA damage</keyword>
<comment type="similarity">
    <text evidence="1">Belongs to the DNA polymerase type-Y family.</text>
</comment>
<reference evidence="6" key="1">
    <citation type="submission" date="2024-07" db="EMBL/GenBank/DDBJ databases">
        <title>Complete genome sequences of cellulolytic bacteria, Kitasatospora sp. CMC57 and Streptomyces sp. CMC78, isolated from Japanese agricultural soil.</title>
        <authorList>
            <person name="Hashimoto T."/>
            <person name="Ito M."/>
            <person name="Iwamoto M."/>
            <person name="Fukahori D."/>
            <person name="Shoda T."/>
            <person name="Sakoda M."/>
            <person name="Morohoshi T."/>
            <person name="Mitsuboshi M."/>
            <person name="Nishizawa T."/>
        </authorList>
    </citation>
    <scope>NUCLEOTIDE SEQUENCE</scope>
    <source>
        <strain evidence="6">CMC57</strain>
    </source>
</reference>
<name>A0AB33K1V8_9ACTN</name>
<dbReference type="Gene3D" id="3.40.1170.60">
    <property type="match status" value="1"/>
</dbReference>
<evidence type="ECO:0000256" key="3">
    <source>
        <dbReference type="ARBA" id="ARBA00025589"/>
    </source>
</evidence>
<dbReference type="Pfam" id="PF00817">
    <property type="entry name" value="IMS"/>
    <property type="match status" value="1"/>
</dbReference>
<evidence type="ECO:0000256" key="2">
    <source>
        <dbReference type="ARBA" id="ARBA00022763"/>
    </source>
</evidence>
<feature type="region of interest" description="Disordered" evidence="4">
    <location>
        <begin position="393"/>
        <end position="428"/>
    </location>
</feature>
<organism evidence="6">
    <name type="scientific">Kitasatospora sp. CMC57</name>
    <dbReference type="NCBI Taxonomy" id="3231513"/>
    <lineage>
        <taxon>Bacteria</taxon>
        <taxon>Bacillati</taxon>
        <taxon>Actinomycetota</taxon>
        <taxon>Actinomycetes</taxon>
        <taxon>Kitasatosporales</taxon>
        <taxon>Streptomycetaceae</taxon>
        <taxon>Kitasatospora</taxon>
    </lineage>
</organism>
<dbReference type="AlphaFoldDB" id="A0AB33K1V8"/>
<dbReference type="SUPFAM" id="SSF56672">
    <property type="entry name" value="DNA/RNA polymerases"/>
    <property type="match status" value="1"/>
</dbReference>
<dbReference type="Gene3D" id="3.30.70.270">
    <property type="match status" value="1"/>
</dbReference>
<dbReference type="InterPro" id="IPR001126">
    <property type="entry name" value="UmuC"/>
</dbReference>
<dbReference type="InterPro" id="IPR043502">
    <property type="entry name" value="DNA/RNA_pol_sf"/>
</dbReference>
<sequence length="517" mass="54331">MAADRESVGAAPRALVAWVPDWPVITVLGEGAEPGQLVAVVERGRVVAGSGAARAAGVRHGQKVRSARATVPGLAVHERRVDDEASLFEPVADAVSALAAHLEVLRPGVLAVPTAGAARFHGGEHPLAEKVVDAVEAVGHECQVGIADGLAAAQLAARTGRIVPAGESARFLAPFPVSELADARLAGLLGRLGLLTLGQFAALPAGAVADRFGTAGVAAHRLVRGLEARPVVARPPGVDLGVEERFEQPYTIAEPIAFAARGLAERLHAGLAGAGLACERVEVEVECADGSSAARAWRHEGVLSVGAVAERVRWQLQAWQQGRVFDEAAGGVVALRLVPDGLVRDPGRQLSLADGDQEATARVERAVARVQAILGHTAPVTVELAGGRAPADRAVRTPWGDAHQERREDGPWPGRLPAPSPTHVPEEPVPVRLLDADGREVEVTARAEARGRPARLVLPEGVMAVTAWAGPWPEQERWWDPESARRTARMQVTVADGRALLLSVTGGRWRLEGDYDT</sequence>
<proteinExistence type="inferred from homology"/>
<dbReference type="PANTHER" id="PTHR35369">
    <property type="entry name" value="BLR3025 PROTEIN-RELATED"/>
    <property type="match status" value="1"/>
</dbReference>
<accession>A0AB33K1V8</accession>
<gene>
    <name evidence="6" type="ORF">KCMC57_51790</name>
</gene>
<dbReference type="InterPro" id="IPR043128">
    <property type="entry name" value="Rev_trsase/Diguanyl_cyclase"/>
</dbReference>
<feature type="domain" description="UmuC" evidence="5">
    <location>
        <begin position="36"/>
        <end position="157"/>
    </location>
</feature>
<dbReference type="CDD" id="cd03468">
    <property type="entry name" value="PolY_like"/>
    <property type="match status" value="1"/>
</dbReference>
<evidence type="ECO:0000259" key="5">
    <source>
        <dbReference type="Pfam" id="PF00817"/>
    </source>
</evidence>
<protein>
    <submittedName>
        <fullName evidence="6">DNA polymerase Y family protein</fullName>
    </submittedName>
</protein>
<comment type="function">
    <text evidence="3">Poorly processive, error-prone DNA polymerase involved in untargeted mutagenesis. Copies undamaged DNA at stalled replication forks, which arise in vivo from mismatched or misaligned primer ends. These misaligned primers can be extended by PolIV. Exhibits no 3'-5' exonuclease (proofreading) activity. May be involved in translesional synthesis, in conjunction with the beta clamp from PolIII.</text>
</comment>
<dbReference type="InterPro" id="IPR050356">
    <property type="entry name" value="SulA_CellDiv_inhibitor"/>
</dbReference>
<evidence type="ECO:0000256" key="4">
    <source>
        <dbReference type="SAM" id="MobiDB-lite"/>
    </source>
</evidence>